<keyword evidence="8" id="KW-0449">Lipoprotein</keyword>
<evidence type="ECO:0000256" key="7">
    <source>
        <dbReference type="ARBA" id="ARBA00023180"/>
    </source>
</evidence>
<keyword evidence="4" id="KW-0732">Signal</keyword>
<dbReference type="PANTHER" id="PTHR47613:SF1">
    <property type="entry name" value="SPERM ACROSOME MEMBRANE-ASSOCIATED PROTEIN 4"/>
    <property type="match status" value="1"/>
</dbReference>
<keyword evidence="5" id="KW-0472">Membrane</keyword>
<dbReference type="Pfam" id="PF00021">
    <property type="entry name" value="UPAR_LY6"/>
    <property type="match status" value="1"/>
</dbReference>
<evidence type="ECO:0000313" key="12">
    <source>
        <dbReference type="Proteomes" id="UP000261540"/>
    </source>
</evidence>
<keyword evidence="3" id="KW-0336">GPI-anchor</keyword>
<evidence type="ECO:0000256" key="2">
    <source>
        <dbReference type="ARBA" id="ARBA00022475"/>
    </source>
</evidence>
<keyword evidence="6" id="KW-1015">Disulfide bond</keyword>
<keyword evidence="2" id="KW-1003">Cell membrane</keyword>
<evidence type="ECO:0000256" key="8">
    <source>
        <dbReference type="ARBA" id="ARBA00023288"/>
    </source>
</evidence>
<reference evidence="11" key="2">
    <citation type="submission" date="2025-09" db="UniProtKB">
        <authorList>
            <consortium name="Ensembl"/>
        </authorList>
    </citation>
    <scope>IDENTIFICATION</scope>
</reference>
<comment type="similarity">
    <text evidence="9">Belongs to the SPACA4/bouncer family.</text>
</comment>
<sequence>MIGAKVTHSSCVLTTDSCPPLKDGEVCHKATGRYGSYGVLASRGCVPEKQCSTGSRVFYMGVGYNLSYSCCSLDFCNSSPAAPAPLLLLVLLPAAAALLLPG</sequence>
<evidence type="ECO:0000256" key="6">
    <source>
        <dbReference type="ARBA" id="ARBA00023157"/>
    </source>
</evidence>
<evidence type="ECO:0000256" key="9">
    <source>
        <dbReference type="ARBA" id="ARBA00029446"/>
    </source>
</evidence>
<dbReference type="GO" id="GO:0035036">
    <property type="term" value="P:sperm-egg recognition"/>
    <property type="evidence" value="ECO:0007669"/>
    <property type="project" value="TreeGrafter"/>
</dbReference>
<reference evidence="11" key="1">
    <citation type="submission" date="2025-08" db="UniProtKB">
        <authorList>
            <consortium name="Ensembl"/>
        </authorList>
    </citation>
    <scope>IDENTIFICATION</scope>
</reference>
<comment type="subcellular location">
    <subcellularLocation>
        <location evidence="1">Cell membrane</location>
        <topology evidence="1">Lipid-anchor</topology>
        <topology evidence="1">GPI-anchor</topology>
    </subcellularLocation>
</comment>
<evidence type="ECO:0000256" key="4">
    <source>
        <dbReference type="ARBA" id="ARBA00022729"/>
    </source>
</evidence>
<feature type="domain" description="UPAR/Ly6" evidence="10">
    <location>
        <begin position="6"/>
        <end position="78"/>
    </location>
</feature>
<dbReference type="GO" id="GO:0005886">
    <property type="term" value="C:plasma membrane"/>
    <property type="evidence" value="ECO:0007669"/>
    <property type="project" value="UniProtKB-SubCell"/>
</dbReference>
<dbReference type="Proteomes" id="UP000261540">
    <property type="component" value="Unplaced"/>
</dbReference>
<dbReference type="Gene3D" id="2.10.60.10">
    <property type="entry name" value="CD59"/>
    <property type="match status" value="1"/>
</dbReference>
<evidence type="ECO:0000256" key="5">
    <source>
        <dbReference type="ARBA" id="ARBA00023136"/>
    </source>
</evidence>
<name>A0A3B3R2A9_9TELE</name>
<dbReference type="GO" id="GO:0098552">
    <property type="term" value="C:side of membrane"/>
    <property type="evidence" value="ECO:0007669"/>
    <property type="project" value="UniProtKB-KW"/>
</dbReference>
<evidence type="ECO:0000313" key="11">
    <source>
        <dbReference type="Ensembl" id="ENSPKIP00000012319.1"/>
    </source>
</evidence>
<dbReference type="InterPro" id="IPR045860">
    <property type="entry name" value="Snake_toxin-like_sf"/>
</dbReference>
<evidence type="ECO:0000256" key="1">
    <source>
        <dbReference type="ARBA" id="ARBA00004609"/>
    </source>
</evidence>
<proteinExistence type="inferred from homology"/>
<dbReference type="Ensembl" id="ENSPKIT00000036710.1">
    <property type="protein sequence ID" value="ENSPKIP00000012319.1"/>
    <property type="gene ID" value="ENSPKIG00000000152.1"/>
</dbReference>
<evidence type="ECO:0000256" key="3">
    <source>
        <dbReference type="ARBA" id="ARBA00022622"/>
    </source>
</evidence>
<dbReference type="PANTHER" id="PTHR47613">
    <property type="entry name" value="SPERM ACROSOME MEMBRANE-ASSOCIATED PROTEIN 4"/>
    <property type="match status" value="1"/>
</dbReference>
<dbReference type="AlphaFoldDB" id="A0A3B3R2A9"/>
<keyword evidence="7" id="KW-0325">Glycoprotein</keyword>
<keyword evidence="12" id="KW-1185">Reference proteome</keyword>
<dbReference type="GeneTree" id="ENSGT01130000281869"/>
<dbReference type="SUPFAM" id="SSF57302">
    <property type="entry name" value="Snake toxin-like"/>
    <property type="match status" value="1"/>
</dbReference>
<evidence type="ECO:0000259" key="10">
    <source>
        <dbReference type="Pfam" id="PF00021"/>
    </source>
</evidence>
<organism evidence="11 12">
    <name type="scientific">Paramormyrops kingsleyae</name>
    <dbReference type="NCBI Taxonomy" id="1676925"/>
    <lineage>
        <taxon>Eukaryota</taxon>
        <taxon>Metazoa</taxon>
        <taxon>Chordata</taxon>
        <taxon>Craniata</taxon>
        <taxon>Vertebrata</taxon>
        <taxon>Euteleostomi</taxon>
        <taxon>Actinopterygii</taxon>
        <taxon>Neopterygii</taxon>
        <taxon>Teleostei</taxon>
        <taxon>Osteoglossocephala</taxon>
        <taxon>Osteoglossomorpha</taxon>
        <taxon>Osteoglossiformes</taxon>
        <taxon>Mormyridae</taxon>
        <taxon>Paramormyrops</taxon>
    </lineage>
</organism>
<accession>A0A3B3R2A9</accession>
<protein>
    <recommendedName>
        <fullName evidence="10">UPAR/Ly6 domain-containing protein</fullName>
    </recommendedName>
</protein>
<dbReference type="InterPro" id="IPR016054">
    <property type="entry name" value="LY6_UPA_recep-like"/>
</dbReference>
<dbReference type="InterPro" id="IPR046354">
    <property type="entry name" value="SPACA4/Bouncer"/>
</dbReference>